<dbReference type="GO" id="GO:0015629">
    <property type="term" value="C:actin cytoskeleton"/>
    <property type="evidence" value="ECO:0007669"/>
    <property type="project" value="TreeGrafter"/>
</dbReference>
<dbReference type="GO" id="GO:0051015">
    <property type="term" value="F:actin filament binding"/>
    <property type="evidence" value="ECO:0007669"/>
    <property type="project" value="InterPro"/>
</dbReference>
<dbReference type="AlphaFoldDB" id="A0A0L0FTH1"/>
<dbReference type="EMBL" id="KQ242341">
    <property type="protein sequence ID" value="KNC79248.1"/>
    <property type="molecule type" value="Genomic_DNA"/>
</dbReference>
<dbReference type="GeneID" id="25908862"/>
<name>A0A0L0FTH1_9EUKA</name>
<gene>
    <name evidence="2" type="ORF">SARC_08358</name>
</gene>
<dbReference type="InterPro" id="IPR007122">
    <property type="entry name" value="Villin/Gelsolin"/>
</dbReference>
<feature type="domain" description="Gelsolin-like" evidence="1">
    <location>
        <begin position="292"/>
        <end position="347"/>
    </location>
</feature>
<evidence type="ECO:0000313" key="3">
    <source>
        <dbReference type="Proteomes" id="UP000054560"/>
    </source>
</evidence>
<reference evidence="2 3" key="1">
    <citation type="submission" date="2011-02" db="EMBL/GenBank/DDBJ databases">
        <title>The Genome Sequence of Sphaeroforma arctica JP610.</title>
        <authorList>
            <consortium name="The Broad Institute Genome Sequencing Platform"/>
            <person name="Russ C."/>
            <person name="Cuomo C."/>
            <person name="Young S.K."/>
            <person name="Zeng Q."/>
            <person name="Gargeya S."/>
            <person name="Alvarado L."/>
            <person name="Berlin A."/>
            <person name="Chapman S.B."/>
            <person name="Chen Z."/>
            <person name="Freedman E."/>
            <person name="Gellesch M."/>
            <person name="Goldberg J."/>
            <person name="Griggs A."/>
            <person name="Gujja S."/>
            <person name="Heilman E."/>
            <person name="Heiman D."/>
            <person name="Howarth C."/>
            <person name="Mehta T."/>
            <person name="Neiman D."/>
            <person name="Pearson M."/>
            <person name="Roberts A."/>
            <person name="Saif S."/>
            <person name="Shea T."/>
            <person name="Shenoy N."/>
            <person name="Sisk P."/>
            <person name="Stolte C."/>
            <person name="Sykes S."/>
            <person name="White J."/>
            <person name="Yandava C."/>
            <person name="Burger G."/>
            <person name="Gray M.W."/>
            <person name="Holland P.W.H."/>
            <person name="King N."/>
            <person name="Lang F.B.F."/>
            <person name="Roger A.J."/>
            <person name="Ruiz-Trillo I."/>
            <person name="Haas B."/>
            <person name="Nusbaum C."/>
            <person name="Birren B."/>
        </authorList>
    </citation>
    <scope>NUCLEOTIDE SEQUENCE [LARGE SCALE GENOMIC DNA]</scope>
    <source>
        <strain evidence="2 3">JP610</strain>
    </source>
</reference>
<evidence type="ECO:0000259" key="1">
    <source>
        <dbReference type="Pfam" id="PF00626"/>
    </source>
</evidence>
<dbReference type="SMART" id="SM00262">
    <property type="entry name" value="GEL"/>
    <property type="match status" value="2"/>
</dbReference>
<dbReference type="STRING" id="667725.A0A0L0FTH1"/>
<dbReference type="OrthoDB" id="20529at2759"/>
<dbReference type="RefSeq" id="XP_014153150.1">
    <property type="nucleotide sequence ID" value="XM_014297675.1"/>
</dbReference>
<dbReference type="PANTHER" id="PTHR11977:SF130">
    <property type="entry name" value="SEVERIN"/>
    <property type="match status" value="1"/>
</dbReference>
<dbReference type="GO" id="GO:0005737">
    <property type="term" value="C:cytoplasm"/>
    <property type="evidence" value="ECO:0007669"/>
    <property type="project" value="TreeGrafter"/>
</dbReference>
<dbReference type="InterPro" id="IPR007123">
    <property type="entry name" value="Gelsolin-like_dom"/>
</dbReference>
<dbReference type="eggNOG" id="KOG0444">
    <property type="taxonomic scope" value="Eukaryota"/>
</dbReference>
<proteinExistence type="predicted"/>
<dbReference type="PANTHER" id="PTHR11977">
    <property type="entry name" value="VILLIN"/>
    <property type="match status" value="1"/>
</dbReference>
<dbReference type="GO" id="GO:0008154">
    <property type="term" value="P:actin polymerization or depolymerization"/>
    <property type="evidence" value="ECO:0007669"/>
    <property type="project" value="TreeGrafter"/>
</dbReference>
<feature type="non-terminal residue" evidence="2">
    <location>
        <position position="1"/>
    </location>
</feature>
<dbReference type="SUPFAM" id="SSF55753">
    <property type="entry name" value="Actin depolymerizing proteins"/>
    <property type="match status" value="3"/>
</dbReference>
<dbReference type="Pfam" id="PF00626">
    <property type="entry name" value="Gelsolin"/>
    <property type="match status" value="2"/>
</dbReference>
<accession>A0A0L0FTH1</accession>
<dbReference type="Proteomes" id="UP000054560">
    <property type="component" value="Unassembled WGS sequence"/>
</dbReference>
<protein>
    <recommendedName>
        <fullName evidence="1">Gelsolin-like domain-containing protein</fullName>
    </recommendedName>
</protein>
<feature type="domain" description="Gelsolin-like" evidence="1">
    <location>
        <begin position="148"/>
        <end position="231"/>
    </location>
</feature>
<keyword evidence="3" id="KW-1185">Reference proteome</keyword>
<evidence type="ECO:0000313" key="2">
    <source>
        <dbReference type="EMBL" id="KNC79248.1"/>
    </source>
</evidence>
<dbReference type="InterPro" id="IPR029006">
    <property type="entry name" value="ADF-H/Gelsolin-like_dom_sf"/>
</dbReference>
<dbReference type="Gene3D" id="3.40.20.10">
    <property type="entry name" value="Severin"/>
    <property type="match status" value="3"/>
</dbReference>
<organism evidence="2 3">
    <name type="scientific">Sphaeroforma arctica JP610</name>
    <dbReference type="NCBI Taxonomy" id="667725"/>
    <lineage>
        <taxon>Eukaryota</taxon>
        <taxon>Ichthyosporea</taxon>
        <taxon>Ichthyophonida</taxon>
        <taxon>Sphaeroforma</taxon>
    </lineage>
</organism>
<sequence length="373" mass="43102">FVQGKLFRVPDADHGIFFSGECCIFLCIYWKEEELNNAKYEQDSESEDEEAEDEFEAILYFWTGRDAPSNLWPRFTLQHAPQLMDLVKKKYQCDLEIRRMFQQRETERFLSHFRRKSIIYRGPYSPGCEYSRARLFQMRQMSSIITQRTVEVPLSASVLDSTYCFILVAPHEKRPGGVVYVWIGRQTRDADAQTAMTMSTIISRAYDNAENATSRYVIRVAPENGEHPSFLRLLSYNGRSMTKDTDVPALVRYSAGSMRCLLPAPGVLPDYDLKRLFRCSNRTGSFVVSEISQDFCQDDLDHNDCFLLGSRRRVYLWVGKDTSDVVQKLALKSAQTFVADQGDGYPRDGVEKVFAGEESLVFQRFFHGWWPEA</sequence>